<evidence type="ECO:0000313" key="2">
    <source>
        <dbReference type="EMBL" id="EGA67865.1"/>
    </source>
</evidence>
<comment type="caution">
    <text evidence="2">The sequence shown here is derived from an EMBL/GenBank/DDBJ whole genome shotgun (WGS) entry which is preliminary data.</text>
</comment>
<feature type="transmembrane region" description="Helical" evidence="1">
    <location>
        <begin position="6"/>
        <end position="24"/>
    </location>
</feature>
<gene>
    <name evidence="2" type="ORF">VISI1226_09119</name>
</gene>
<name>E8MDN5_PHOS4</name>
<evidence type="ECO:0000256" key="1">
    <source>
        <dbReference type="SAM" id="Phobius"/>
    </source>
</evidence>
<keyword evidence="1" id="KW-1133">Transmembrane helix</keyword>
<keyword evidence="1" id="KW-0472">Membrane</keyword>
<dbReference type="Proteomes" id="UP000006228">
    <property type="component" value="Unassembled WGS sequence"/>
</dbReference>
<dbReference type="AlphaFoldDB" id="E8MDN5"/>
<accession>E8MDN5</accession>
<sequence>MKATNIFIGIGLVIVTLGFTTFGYKMYKGSDYTAYLIDVHNVKNALVDTKAISNEKVSVEYFKSRKNLLVNLNNYVGNKHTVCVGKIDELLSGDVVGVLIQNINLFEQVRKIDTAIVEHDNEVANHDDSDGTKGHIQGLHYSEKIKKLDTGESLVYVNDIRACSAMIKGFFSKS</sequence>
<reference evidence="2 3" key="1">
    <citation type="journal article" date="2012" name="Int. J. Syst. Evol. Microbiol.">
        <title>Vibrio caribbeanicus sp. nov., isolated from the marine sponge Scleritoderma cyanea.</title>
        <authorList>
            <person name="Hoffmann M."/>
            <person name="Monday S.R."/>
            <person name="Allard M.W."/>
            <person name="Strain E.A."/>
            <person name="Whittaker P."/>
            <person name="Naum M."/>
            <person name="McCarthy P.J."/>
            <person name="Lopez J.V."/>
            <person name="Fischer M."/>
            <person name="Brown E.W."/>
        </authorList>
    </citation>
    <scope>NUCLEOTIDE SEQUENCE [LARGE SCALE GENOMIC DNA]</scope>
    <source>
        <strain evidence="3">DSMZ 21326</strain>
    </source>
</reference>
<evidence type="ECO:0000313" key="3">
    <source>
        <dbReference type="Proteomes" id="UP000006228"/>
    </source>
</evidence>
<protein>
    <submittedName>
        <fullName evidence="2">Uncharacterized protein</fullName>
    </submittedName>
</protein>
<proteinExistence type="predicted"/>
<dbReference type="EMBL" id="AEVT01000130">
    <property type="protein sequence ID" value="EGA67865.1"/>
    <property type="molecule type" value="Genomic_DNA"/>
</dbReference>
<organism evidence="2 3">
    <name type="scientific">Vibrio sinaloensis DSM 21326</name>
    <dbReference type="NCBI Taxonomy" id="945550"/>
    <lineage>
        <taxon>Bacteria</taxon>
        <taxon>Pseudomonadati</taxon>
        <taxon>Pseudomonadota</taxon>
        <taxon>Gammaproteobacteria</taxon>
        <taxon>Vibrionales</taxon>
        <taxon>Vibrionaceae</taxon>
        <taxon>Vibrio</taxon>
        <taxon>Vibrio oreintalis group</taxon>
    </lineage>
</organism>
<keyword evidence="1" id="KW-0812">Transmembrane</keyword>